<dbReference type="EMBL" id="VSSQ01072130">
    <property type="protein sequence ID" value="MPN23572.1"/>
    <property type="molecule type" value="Genomic_DNA"/>
</dbReference>
<dbReference type="AlphaFoldDB" id="A0A645GC62"/>
<feature type="region of interest" description="Disordered" evidence="1">
    <location>
        <begin position="1"/>
        <end position="41"/>
    </location>
</feature>
<feature type="compositionally biased region" description="Basic and acidic residues" evidence="1">
    <location>
        <begin position="89"/>
        <end position="102"/>
    </location>
</feature>
<reference evidence="2" key="1">
    <citation type="submission" date="2019-08" db="EMBL/GenBank/DDBJ databases">
        <authorList>
            <person name="Kucharzyk K."/>
            <person name="Murdoch R.W."/>
            <person name="Higgins S."/>
            <person name="Loffler F."/>
        </authorList>
    </citation>
    <scope>NUCLEOTIDE SEQUENCE</scope>
</reference>
<comment type="caution">
    <text evidence="2">The sequence shown here is derived from an EMBL/GenBank/DDBJ whole genome shotgun (WGS) entry which is preliminary data.</text>
</comment>
<evidence type="ECO:0000313" key="2">
    <source>
        <dbReference type="EMBL" id="MPN23572.1"/>
    </source>
</evidence>
<organism evidence="2">
    <name type="scientific">bioreactor metagenome</name>
    <dbReference type="NCBI Taxonomy" id="1076179"/>
    <lineage>
        <taxon>unclassified sequences</taxon>
        <taxon>metagenomes</taxon>
        <taxon>ecological metagenomes</taxon>
    </lineage>
</organism>
<feature type="region of interest" description="Disordered" evidence="1">
    <location>
        <begin position="82"/>
        <end position="116"/>
    </location>
</feature>
<feature type="compositionally biased region" description="Basic residues" evidence="1">
    <location>
        <begin position="103"/>
        <end position="116"/>
    </location>
</feature>
<evidence type="ECO:0000256" key="1">
    <source>
        <dbReference type="SAM" id="MobiDB-lite"/>
    </source>
</evidence>
<name>A0A645GC62_9ZZZZ</name>
<feature type="compositionally biased region" description="Basic and acidic residues" evidence="1">
    <location>
        <begin position="1"/>
        <end position="12"/>
    </location>
</feature>
<feature type="compositionally biased region" description="Basic and acidic residues" evidence="1">
    <location>
        <begin position="21"/>
        <end position="31"/>
    </location>
</feature>
<accession>A0A645GC62</accession>
<gene>
    <name evidence="2" type="ORF">SDC9_170964</name>
</gene>
<protein>
    <submittedName>
        <fullName evidence="2">Uncharacterized protein</fullName>
    </submittedName>
</protein>
<proteinExistence type="predicted"/>
<sequence length="116" mass="13808">MERNEHLQERQPADLGVPAGARERELPHQQEEIEETEQMPQRAFHRMEPEGIDHRPGDVEPVYLLRCGNAERREIDFLPEEQPTPAVEQDQHHHEHHDDRALRAHYGHKLRQRIIE</sequence>